<reference evidence="8 9" key="1">
    <citation type="submission" date="2020-08" db="EMBL/GenBank/DDBJ databases">
        <title>Sequencing the genomes of 1000 actinobacteria strains.</title>
        <authorList>
            <person name="Klenk H.-P."/>
        </authorList>
    </citation>
    <scope>NUCLEOTIDE SEQUENCE [LARGE SCALE GENOMIC DNA]</scope>
    <source>
        <strain evidence="8 9">DSM 45486</strain>
    </source>
</reference>
<evidence type="ECO:0000313" key="9">
    <source>
        <dbReference type="Proteomes" id="UP000552097"/>
    </source>
</evidence>
<dbReference type="InterPro" id="IPR018294">
    <property type="entry name" value="ISPD_synthase_CS"/>
</dbReference>
<dbReference type="GO" id="GO:0050518">
    <property type="term" value="F:2-C-methyl-D-erythritol 4-phosphate cytidylyltransferase activity"/>
    <property type="evidence" value="ECO:0007669"/>
    <property type="project" value="UniProtKB-UniRule"/>
</dbReference>
<comment type="function">
    <text evidence="7">Catalyzes the formation of 4-diphosphocytidyl-2-C-methyl-D-erythritol from CTP and 2-C-methyl-D-erythritol 4-phosphate (MEP).</text>
</comment>
<dbReference type="HAMAP" id="MF_00108">
    <property type="entry name" value="IspD"/>
    <property type="match status" value="1"/>
</dbReference>
<comment type="caution">
    <text evidence="8">The sequence shown here is derived from an EMBL/GenBank/DDBJ whole genome shotgun (WGS) entry which is preliminary data.</text>
</comment>
<feature type="site" description="Positions MEP for the nucleophilic attack" evidence="7">
    <location>
        <position position="215"/>
    </location>
</feature>
<dbReference type="SUPFAM" id="SSF53448">
    <property type="entry name" value="Nucleotide-diphospho-sugar transferases"/>
    <property type="match status" value="1"/>
</dbReference>
<gene>
    <name evidence="7" type="primary">ispD</name>
    <name evidence="8" type="ORF">F4560_006991</name>
</gene>
<feature type="site" description="Positions MEP for the nucleophilic attack" evidence="7">
    <location>
        <position position="163"/>
    </location>
</feature>
<dbReference type="Proteomes" id="UP000552097">
    <property type="component" value="Unassembled WGS sequence"/>
</dbReference>
<keyword evidence="5 7" id="KW-0548">Nucleotidyltransferase</keyword>
<evidence type="ECO:0000256" key="3">
    <source>
        <dbReference type="ARBA" id="ARBA00009789"/>
    </source>
</evidence>
<proteinExistence type="inferred from homology"/>
<dbReference type="AlphaFoldDB" id="A0A7W9M4P1"/>
<sequence length="236" mass="23907">MSVVALVPAAGRGERLGYGMPKALVPVDGVPLLVRAVRGLLDSGCVQHVVIAAPPSDVDVVRDIVKTVTAPSAPAGGAVHVVAGGAERSDSVRLALTHALREMPDATIVLVHDAARAFTPPAVVKAVVDAVAAGHPAVIPVLPLADTVKQVDDGGVVVATPDRASLRIVQTPQGFDAAVLLRAHRSGLHATDDAGLVERLGVPVVTVPGHQDAMKITTKFDLAVAEAILTGTGGAP</sequence>
<dbReference type="Gene3D" id="3.90.550.10">
    <property type="entry name" value="Spore Coat Polysaccharide Biosynthesis Protein SpsA, Chain A"/>
    <property type="match status" value="1"/>
</dbReference>
<dbReference type="Pfam" id="PF01128">
    <property type="entry name" value="IspD"/>
    <property type="match status" value="1"/>
</dbReference>
<dbReference type="UniPathway" id="UPA00056">
    <property type="reaction ID" value="UER00093"/>
</dbReference>
<evidence type="ECO:0000256" key="1">
    <source>
        <dbReference type="ARBA" id="ARBA00001282"/>
    </source>
</evidence>
<protein>
    <recommendedName>
        <fullName evidence="7">2-C-methyl-D-erythritol 4-phosphate cytidylyltransferase</fullName>
        <ecNumber evidence="7">2.7.7.60</ecNumber>
    </recommendedName>
    <alternativeName>
        <fullName evidence="7">4-diphosphocytidyl-2C-methyl-D-erythritol synthase</fullName>
    </alternativeName>
    <alternativeName>
        <fullName evidence="7">MEP cytidylyltransferase</fullName>
        <shortName evidence="7">MCT</shortName>
    </alternativeName>
</protein>
<evidence type="ECO:0000313" key="8">
    <source>
        <dbReference type="EMBL" id="MBB5807223.1"/>
    </source>
</evidence>
<dbReference type="EMBL" id="JACHMO010000001">
    <property type="protein sequence ID" value="MBB5807223.1"/>
    <property type="molecule type" value="Genomic_DNA"/>
</dbReference>
<dbReference type="GO" id="GO:0019288">
    <property type="term" value="P:isopentenyl diphosphate biosynthetic process, methylerythritol 4-phosphate pathway"/>
    <property type="evidence" value="ECO:0007669"/>
    <property type="project" value="UniProtKB-UniRule"/>
</dbReference>
<dbReference type="InterPro" id="IPR050088">
    <property type="entry name" value="IspD/TarI_cytidylyltransf_bact"/>
</dbReference>
<comment type="pathway">
    <text evidence="2 7">Isoprenoid biosynthesis; isopentenyl diphosphate biosynthesis via DXP pathway; isopentenyl diphosphate from 1-deoxy-D-xylulose 5-phosphate: step 2/6.</text>
</comment>
<name>A0A7W9M4P1_9PSEU</name>
<dbReference type="InterPro" id="IPR029044">
    <property type="entry name" value="Nucleotide-diphossugar_trans"/>
</dbReference>
<dbReference type="InterPro" id="IPR001228">
    <property type="entry name" value="IspD"/>
</dbReference>
<evidence type="ECO:0000256" key="7">
    <source>
        <dbReference type="HAMAP-Rule" id="MF_00108"/>
    </source>
</evidence>
<dbReference type="CDD" id="cd02516">
    <property type="entry name" value="CDP-ME_synthetase"/>
    <property type="match status" value="1"/>
</dbReference>
<dbReference type="RefSeq" id="WP_184927313.1">
    <property type="nucleotide sequence ID" value="NZ_JACHMO010000001.1"/>
</dbReference>
<dbReference type="PANTHER" id="PTHR32125">
    <property type="entry name" value="2-C-METHYL-D-ERYTHRITOL 4-PHOSPHATE CYTIDYLYLTRANSFERASE, CHLOROPLASTIC"/>
    <property type="match status" value="1"/>
</dbReference>
<keyword evidence="9" id="KW-1185">Reference proteome</keyword>
<evidence type="ECO:0000256" key="2">
    <source>
        <dbReference type="ARBA" id="ARBA00004787"/>
    </source>
</evidence>
<dbReference type="PROSITE" id="PS01295">
    <property type="entry name" value="ISPD"/>
    <property type="match status" value="1"/>
</dbReference>
<organism evidence="8 9">
    <name type="scientific">Saccharothrix ecbatanensis</name>
    <dbReference type="NCBI Taxonomy" id="1105145"/>
    <lineage>
        <taxon>Bacteria</taxon>
        <taxon>Bacillati</taxon>
        <taxon>Actinomycetota</taxon>
        <taxon>Actinomycetes</taxon>
        <taxon>Pseudonocardiales</taxon>
        <taxon>Pseudonocardiaceae</taxon>
        <taxon>Saccharothrix</taxon>
    </lineage>
</organism>
<accession>A0A7W9M4P1</accession>
<dbReference type="EC" id="2.7.7.60" evidence="7"/>
<comment type="similarity">
    <text evidence="3 7">Belongs to the IspD/TarI cytidylyltransferase family. IspD subfamily.</text>
</comment>
<dbReference type="PANTHER" id="PTHR32125:SF4">
    <property type="entry name" value="2-C-METHYL-D-ERYTHRITOL 4-PHOSPHATE CYTIDYLYLTRANSFERASE, CHLOROPLASTIC"/>
    <property type="match status" value="1"/>
</dbReference>
<dbReference type="NCBIfam" id="TIGR00453">
    <property type="entry name" value="ispD"/>
    <property type="match status" value="1"/>
</dbReference>
<keyword evidence="6 7" id="KW-0414">Isoprene biosynthesis</keyword>
<dbReference type="FunFam" id="3.90.550.10:FF:000003">
    <property type="entry name" value="2-C-methyl-D-erythritol 4-phosphate cytidylyltransferase"/>
    <property type="match status" value="1"/>
</dbReference>
<keyword evidence="4 7" id="KW-0808">Transferase</keyword>
<comment type="catalytic activity">
    <reaction evidence="1 7">
        <text>2-C-methyl-D-erythritol 4-phosphate + CTP + H(+) = 4-CDP-2-C-methyl-D-erythritol + diphosphate</text>
        <dbReference type="Rhea" id="RHEA:13429"/>
        <dbReference type="ChEBI" id="CHEBI:15378"/>
        <dbReference type="ChEBI" id="CHEBI:33019"/>
        <dbReference type="ChEBI" id="CHEBI:37563"/>
        <dbReference type="ChEBI" id="CHEBI:57823"/>
        <dbReference type="ChEBI" id="CHEBI:58262"/>
        <dbReference type="EC" id="2.7.7.60"/>
    </reaction>
</comment>
<evidence type="ECO:0000256" key="6">
    <source>
        <dbReference type="ARBA" id="ARBA00023229"/>
    </source>
</evidence>
<feature type="site" description="Transition state stabilizer" evidence="7">
    <location>
        <position position="15"/>
    </location>
</feature>
<dbReference type="InterPro" id="IPR034683">
    <property type="entry name" value="IspD/TarI"/>
</dbReference>
<evidence type="ECO:0000256" key="4">
    <source>
        <dbReference type="ARBA" id="ARBA00022679"/>
    </source>
</evidence>
<feature type="site" description="Transition state stabilizer" evidence="7">
    <location>
        <position position="22"/>
    </location>
</feature>
<evidence type="ECO:0000256" key="5">
    <source>
        <dbReference type="ARBA" id="ARBA00022695"/>
    </source>
</evidence>